<comment type="catalytic activity">
    <reaction evidence="6">
        <text>3-oxochenodeoxycholate + NADH + H(+) = isochenodeoxycholate + NAD(+)</text>
        <dbReference type="Rhea" id="RHEA:47516"/>
        <dbReference type="ChEBI" id="CHEBI:15378"/>
        <dbReference type="ChEBI" id="CHEBI:57540"/>
        <dbReference type="ChEBI" id="CHEBI:57945"/>
        <dbReference type="ChEBI" id="CHEBI:87730"/>
        <dbReference type="ChEBI" id="CHEBI:87731"/>
    </reaction>
    <physiologicalReaction direction="left-to-right" evidence="6">
        <dbReference type="Rhea" id="RHEA:47517"/>
    </physiologicalReaction>
</comment>
<gene>
    <name evidence="12" type="ORF">ATOP_07810</name>
</gene>
<dbReference type="GO" id="GO:0016616">
    <property type="term" value="F:oxidoreductase activity, acting on the CH-OH group of donors, NAD or NADP as acceptor"/>
    <property type="evidence" value="ECO:0007669"/>
    <property type="project" value="TreeGrafter"/>
</dbReference>
<dbReference type="SMART" id="SM00822">
    <property type="entry name" value="PKS_KR"/>
    <property type="match status" value="1"/>
</dbReference>
<evidence type="ECO:0000259" key="11">
    <source>
        <dbReference type="SMART" id="SM00822"/>
    </source>
</evidence>
<comment type="caution">
    <text evidence="12">The sequence shown here is derived from an EMBL/GenBank/DDBJ whole genome shotgun (WGS) entry which is preliminary data.</text>
</comment>
<dbReference type="PANTHER" id="PTHR42760:SF133">
    <property type="entry name" value="3-OXOACYL-[ACYL-CARRIER-PROTEIN] REDUCTASE"/>
    <property type="match status" value="1"/>
</dbReference>
<evidence type="ECO:0000256" key="6">
    <source>
        <dbReference type="ARBA" id="ARBA00050953"/>
    </source>
</evidence>
<dbReference type="InterPro" id="IPR057326">
    <property type="entry name" value="KR_dom"/>
</dbReference>
<evidence type="ECO:0000256" key="8">
    <source>
        <dbReference type="ARBA" id="ARBA00052953"/>
    </source>
</evidence>
<protein>
    <recommendedName>
        <fullName evidence="9">3beta-hydroxycholanate 3-dehydrogenase (NAD(+))</fullName>
        <ecNumber evidence="9">1.1.1.391</ecNumber>
    </recommendedName>
    <alternativeName>
        <fullName evidence="10">NAD-dependent bile acid 3beta-dehydrogenase</fullName>
    </alternativeName>
</protein>
<comment type="catalytic activity">
    <reaction evidence="5">
        <text>12alpha-hydroxy-3-oxo-5beta-cholan-24-oate + NADH + H(+) = isodeoxycholate + NAD(+)</text>
        <dbReference type="Rhea" id="RHEA:47492"/>
        <dbReference type="ChEBI" id="CHEBI:15378"/>
        <dbReference type="ChEBI" id="CHEBI:57540"/>
        <dbReference type="ChEBI" id="CHEBI:57945"/>
        <dbReference type="ChEBI" id="CHEBI:87733"/>
        <dbReference type="ChEBI" id="CHEBI:87734"/>
    </reaction>
    <physiologicalReaction direction="left-to-right" evidence="5">
        <dbReference type="Rhea" id="RHEA:47493"/>
    </physiologicalReaction>
</comment>
<dbReference type="Gene3D" id="3.40.50.720">
    <property type="entry name" value="NAD(P)-binding Rossmann-like Domain"/>
    <property type="match status" value="1"/>
</dbReference>
<dbReference type="GO" id="GO:0008202">
    <property type="term" value="P:steroid metabolic process"/>
    <property type="evidence" value="ECO:0007669"/>
    <property type="project" value="UniProtKB-KW"/>
</dbReference>
<evidence type="ECO:0000256" key="7">
    <source>
        <dbReference type="ARBA" id="ARBA00052497"/>
    </source>
</evidence>
<dbReference type="InterPro" id="IPR036291">
    <property type="entry name" value="NAD(P)-bd_dom_sf"/>
</dbReference>
<dbReference type="FunFam" id="3.40.50.720:FF:000084">
    <property type="entry name" value="Short-chain dehydrogenase reductase"/>
    <property type="match status" value="1"/>
</dbReference>
<dbReference type="EMBL" id="BQKC01000001">
    <property type="protein sequence ID" value="GJM55126.1"/>
    <property type="molecule type" value="Genomic_DNA"/>
</dbReference>
<feature type="domain" description="Ketoreductase" evidence="11">
    <location>
        <begin position="6"/>
        <end position="187"/>
    </location>
</feature>
<keyword evidence="13" id="KW-1185">Reference proteome</keyword>
<evidence type="ECO:0000313" key="12">
    <source>
        <dbReference type="EMBL" id="GJM55126.1"/>
    </source>
</evidence>
<evidence type="ECO:0000313" key="13">
    <source>
        <dbReference type="Proteomes" id="UP001055025"/>
    </source>
</evidence>
<evidence type="ECO:0000256" key="10">
    <source>
        <dbReference type="ARBA" id="ARBA00081284"/>
    </source>
</evidence>
<dbReference type="Pfam" id="PF13561">
    <property type="entry name" value="adh_short_C2"/>
    <property type="match status" value="1"/>
</dbReference>
<dbReference type="PROSITE" id="PS00061">
    <property type="entry name" value="ADH_SHORT"/>
    <property type="match status" value="1"/>
</dbReference>
<dbReference type="NCBIfam" id="NF005559">
    <property type="entry name" value="PRK07231.1"/>
    <property type="match status" value="1"/>
</dbReference>
<keyword evidence="4" id="KW-0753">Steroid metabolism</keyword>
<dbReference type="PRINTS" id="PR00081">
    <property type="entry name" value="GDHRDH"/>
</dbReference>
<dbReference type="InterPro" id="IPR020904">
    <property type="entry name" value="Sc_DH/Rdtase_CS"/>
</dbReference>
<accession>A0AAV5B2T4</accession>
<proteinExistence type="inferred from homology"/>
<keyword evidence="2" id="KW-0560">Oxidoreductase</keyword>
<reference evidence="12" key="1">
    <citation type="journal article" date="2022" name="Int. J. Syst. Evol. Microbiol.">
        <title>Granulimonas faecalis gen. nov., sp. nov., and Leptogranulimonas caecicola gen. nov., sp. nov., novel lactate-producing Atopobiaceae bacteria isolated from mouse intestines, and an emended description of the family Atopobiaceae.</title>
        <authorList>
            <person name="Morinaga K."/>
            <person name="Kusada H."/>
            <person name="Sakamoto S."/>
            <person name="Murakami T."/>
            <person name="Toyoda A."/>
            <person name="Mori H."/>
            <person name="Meng X.Y."/>
            <person name="Takashino M."/>
            <person name="Murotomi K."/>
            <person name="Tamaki H."/>
        </authorList>
    </citation>
    <scope>NUCLEOTIDE SEQUENCE</scope>
    <source>
        <strain evidence="12">OPF53</strain>
    </source>
</reference>
<dbReference type="SUPFAM" id="SSF51735">
    <property type="entry name" value="NAD(P)-binding Rossmann-fold domains"/>
    <property type="match status" value="1"/>
</dbReference>
<dbReference type="PANTHER" id="PTHR42760">
    <property type="entry name" value="SHORT-CHAIN DEHYDROGENASES/REDUCTASES FAMILY MEMBER"/>
    <property type="match status" value="1"/>
</dbReference>
<sequence length="248" mass="25457">MLLENKVCVVTGGTRGIGLACVRAFLAEGAKVALWGSRRETVDAALATLRAEAGDAPVMGMAPDLTDAAAVASTLDEVVAEWGRLDVMVNNAGISQSTPLLDYTPEEFQKAMDLNVTAVFNGCQAAARIMVPQGGGSIVNTSSMVSLYGQRSGVGYPTSKFAVNGLTKSLARELAPAGVRVNAVAPGVTATDMVAALPDEVVARISQGIAMGRPGTPEEVADVFCFLASDRASYVTGTVVSVDGGALF</sequence>
<name>A0AAV5B2T4_9ACTN</name>
<evidence type="ECO:0000256" key="4">
    <source>
        <dbReference type="ARBA" id="ARBA00023221"/>
    </source>
</evidence>
<evidence type="ECO:0000256" key="9">
    <source>
        <dbReference type="ARBA" id="ARBA00067031"/>
    </source>
</evidence>
<dbReference type="EC" id="1.1.1.391" evidence="9"/>
<dbReference type="PRINTS" id="PR00080">
    <property type="entry name" value="SDRFAMILY"/>
</dbReference>
<dbReference type="Proteomes" id="UP001055025">
    <property type="component" value="Unassembled WGS sequence"/>
</dbReference>
<dbReference type="AlphaFoldDB" id="A0AAV5B2T4"/>
<evidence type="ECO:0000256" key="1">
    <source>
        <dbReference type="ARBA" id="ARBA00006484"/>
    </source>
</evidence>
<comment type="catalytic activity">
    <reaction evidence="8">
        <text>3-oxo-5beta-cholan-24-oate + NADH + H(+) = isolithocholate + NAD(+)</text>
        <dbReference type="Rhea" id="RHEA:47508"/>
        <dbReference type="ChEBI" id="CHEBI:11867"/>
        <dbReference type="ChEBI" id="CHEBI:15378"/>
        <dbReference type="ChEBI" id="CHEBI:57540"/>
        <dbReference type="ChEBI" id="CHEBI:57945"/>
        <dbReference type="ChEBI" id="CHEBI:87728"/>
        <dbReference type="EC" id="1.1.1.391"/>
    </reaction>
    <physiologicalReaction direction="left-to-right" evidence="8">
        <dbReference type="Rhea" id="RHEA:47509"/>
    </physiologicalReaction>
</comment>
<evidence type="ECO:0000256" key="2">
    <source>
        <dbReference type="ARBA" id="ARBA00023002"/>
    </source>
</evidence>
<comment type="similarity">
    <text evidence="1">Belongs to the short-chain dehydrogenases/reductases (SDR) family.</text>
</comment>
<evidence type="ECO:0000256" key="5">
    <source>
        <dbReference type="ARBA" id="ARBA00050257"/>
    </source>
</evidence>
<organism evidence="12 13">
    <name type="scientific">Granulimonas faecalis</name>
    <dbReference type="NCBI Taxonomy" id="2894155"/>
    <lineage>
        <taxon>Bacteria</taxon>
        <taxon>Bacillati</taxon>
        <taxon>Actinomycetota</taxon>
        <taxon>Coriobacteriia</taxon>
        <taxon>Coriobacteriales</taxon>
        <taxon>Kribbibacteriaceae</taxon>
        <taxon>Granulimonas</taxon>
    </lineage>
</organism>
<comment type="catalytic activity">
    <reaction evidence="7">
        <text>7alpha,12alpha-dihydroxy-3-oxo-5beta-cholan-24-oate + NADH + H(+) = isocholate + NAD(+)</text>
        <dbReference type="Rhea" id="RHEA:47512"/>
        <dbReference type="ChEBI" id="CHEBI:15378"/>
        <dbReference type="ChEBI" id="CHEBI:57540"/>
        <dbReference type="ChEBI" id="CHEBI:57945"/>
        <dbReference type="ChEBI" id="CHEBI:87735"/>
        <dbReference type="ChEBI" id="CHEBI:87736"/>
    </reaction>
    <physiologicalReaction direction="left-to-right" evidence="7">
        <dbReference type="Rhea" id="RHEA:47513"/>
    </physiologicalReaction>
</comment>
<keyword evidence="3" id="KW-0443">Lipid metabolism</keyword>
<dbReference type="RefSeq" id="WP_135977649.1">
    <property type="nucleotide sequence ID" value="NZ_BQKC01000001.1"/>
</dbReference>
<evidence type="ECO:0000256" key="3">
    <source>
        <dbReference type="ARBA" id="ARBA00023098"/>
    </source>
</evidence>
<dbReference type="InterPro" id="IPR002347">
    <property type="entry name" value="SDR_fam"/>
</dbReference>